<keyword evidence="2" id="KW-1185">Reference proteome</keyword>
<dbReference type="Gene3D" id="3.20.170.20">
    <property type="entry name" value="Protein of unknown function DUF952"/>
    <property type="match status" value="1"/>
</dbReference>
<dbReference type="PANTHER" id="PTHR34129:SF1">
    <property type="entry name" value="DUF952 DOMAIN-CONTAINING PROTEIN"/>
    <property type="match status" value="1"/>
</dbReference>
<evidence type="ECO:0000313" key="1">
    <source>
        <dbReference type="EMBL" id="GAA0938057.1"/>
    </source>
</evidence>
<proteinExistence type="predicted"/>
<evidence type="ECO:0000313" key="2">
    <source>
        <dbReference type="Proteomes" id="UP001499967"/>
    </source>
</evidence>
<name>A0ABN1Q7C0_9PSEU</name>
<sequence>MESEVLLHMCAAADWEVARSSGALAPPSLAEIGFVHLSTPEQVELPANRLFHGRSDVLLLVLDPARIGVEVRWEPGVPGDPEAMRFPHAYGPIPTTAVLDVLPYRPGSDGSFTRPDLPAR</sequence>
<organism evidence="1 2">
    <name type="scientific">Pseudonocardia zijingensis</name>
    <dbReference type="NCBI Taxonomy" id="153376"/>
    <lineage>
        <taxon>Bacteria</taxon>
        <taxon>Bacillati</taxon>
        <taxon>Actinomycetota</taxon>
        <taxon>Actinomycetes</taxon>
        <taxon>Pseudonocardiales</taxon>
        <taxon>Pseudonocardiaceae</taxon>
        <taxon>Pseudonocardia</taxon>
    </lineage>
</organism>
<accession>A0ABN1Q7C0</accession>
<protein>
    <submittedName>
        <fullName evidence="1">DUF952 domain-containing protein</fullName>
    </submittedName>
</protein>
<comment type="caution">
    <text evidence="1">The sequence shown here is derived from an EMBL/GenBank/DDBJ whole genome shotgun (WGS) entry which is preliminary data.</text>
</comment>
<gene>
    <name evidence="1" type="ORF">GCM10009559_31560</name>
</gene>
<reference evidence="1 2" key="1">
    <citation type="journal article" date="2019" name="Int. J. Syst. Evol. Microbiol.">
        <title>The Global Catalogue of Microorganisms (GCM) 10K type strain sequencing project: providing services to taxonomists for standard genome sequencing and annotation.</title>
        <authorList>
            <consortium name="The Broad Institute Genomics Platform"/>
            <consortium name="The Broad Institute Genome Sequencing Center for Infectious Disease"/>
            <person name="Wu L."/>
            <person name="Ma J."/>
        </authorList>
    </citation>
    <scope>NUCLEOTIDE SEQUENCE [LARGE SCALE GENOMIC DNA]</scope>
    <source>
        <strain evidence="1 2">JCM 11117</strain>
    </source>
</reference>
<dbReference type="EMBL" id="BAAAHP010000089">
    <property type="protein sequence ID" value="GAA0938057.1"/>
    <property type="molecule type" value="Genomic_DNA"/>
</dbReference>
<dbReference type="Pfam" id="PF06108">
    <property type="entry name" value="DUF952"/>
    <property type="match status" value="1"/>
</dbReference>
<dbReference type="RefSeq" id="WP_343942146.1">
    <property type="nucleotide sequence ID" value="NZ_BAAAHP010000089.1"/>
</dbReference>
<dbReference type="InterPro" id="IPR009297">
    <property type="entry name" value="DUF952"/>
</dbReference>
<dbReference type="PANTHER" id="PTHR34129">
    <property type="entry name" value="BLR1139 PROTEIN"/>
    <property type="match status" value="1"/>
</dbReference>
<dbReference type="SUPFAM" id="SSF56399">
    <property type="entry name" value="ADP-ribosylation"/>
    <property type="match status" value="1"/>
</dbReference>
<dbReference type="Proteomes" id="UP001499967">
    <property type="component" value="Unassembled WGS sequence"/>
</dbReference>